<comment type="caution">
    <text evidence="2">The sequence shown here is derived from an EMBL/GenBank/DDBJ whole genome shotgun (WGS) entry which is preliminary data.</text>
</comment>
<dbReference type="EMBL" id="JBHSQO010000005">
    <property type="protein sequence ID" value="MFC6089041.1"/>
    <property type="molecule type" value="Genomic_DNA"/>
</dbReference>
<evidence type="ECO:0000256" key="1">
    <source>
        <dbReference type="SAM" id="MobiDB-lite"/>
    </source>
</evidence>
<reference evidence="3" key="1">
    <citation type="journal article" date="2019" name="Int. J. Syst. Evol. Microbiol.">
        <title>The Global Catalogue of Microorganisms (GCM) 10K type strain sequencing project: providing services to taxonomists for standard genome sequencing and annotation.</title>
        <authorList>
            <consortium name="The Broad Institute Genomics Platform"/>
            <consortium name="The Broad Institute Genome Sequencing Center for Infectious Disease"/>
            <person name="Wu L."/>
            <person name="Ma J."/>
        </authorList>
    </citation>
    <scope>NUCLEOTIDE SEQUENCE [LARGE SCALE GENOMIC DNA]</scope>
    <source>
        <strain evidence="3">CGMCC 4.7246</strain>
    </source>
</reference>
<proteinExistence type="predicted"/>
<feature type="compositionally biased region" description="Low complexity" evidence="1">
    <location>
        <begin position="48"/>
        <end position="85"/>
    </location>
</feature>
<feature type="compositionally biased region" description="Pro residues" evidence="1">
    <location>
        <begin position="118"/>
        <end position="129"/>
    </location>
</feature>
<accession>A0ABW1P0N4</accession>
<gene>
    <name evidence="2" type="ORF">ACFP3R_07135</name>
</gene>
<evidence type="ECO:0000313" key="2">
    <source>
        <dbReference type="EMBL" id="MFC6089041.1"/>
    </source>
</evidence>
<keyword evidence="3" id="KW-1185">Reference proteome</keyword>
<name>A0ABW1P0N4_9PSEU</name>
<evidence type="ECO:0000313" key="3">
    <source>
        <dbReference type="Proteomes" id="UP001596220"/>
    </source>
</evidence>
<feature type="region of interest" description="Disordered" evidence="1">
    <location>
        <begin position="38"/>
        <end position="129"/>
    </location>
</feature>
<sequence>MRVLWATCGLAVAASALTGVLIGVYIDGVNDREQADMPVSTWITERPSTSTSASASSSGAALDALSPTPSSTTTTRPTTTTRAPAATPPPEREPTTQAPPATTTTTPSARSTAWPCSPLNPLPPPHCDD</sequence>
<dbReference type="RefSeq" id="WP_380633969.1">
    <property type="nucleotide sequence ID" value="NZ_JBHSQO010000005.1"/>
</dbReference>
<protein>
    <submittedName>
        <fullName evidence="2">Uncharacterized protein</fullName>
    </submittedName>
</protein>
<dbReference type="Proteomes" id="UP001596220">
    <property type="component" value="Unassembled WGS sequence"/>
</dbReference>
<feature type="compositionally biased region" description="Low complexity" evidence="1">
    <location>
        <begin position="95"/>
        <end position="117"/>
    </location>
</feature>
<organism evidence="2 3">
    <name type="scientific">Saccharothrix lopnurensis</name>
    <dbReference type="NCBI Taxonomy" id="1670621"/>
    <lineage>
        <taxon>Bacteria</taxon>
        <taxon>Bacillati</taxon>
        <taxon>Actinomycetota</taxon>
        <taxon>Actinomycetes</taxon>
        <taxon>Pseudonocardiales</taxon>
        <taxon>Pseudonocardiaceae</taxon>
        <taxon>Saccharothrix</taxon>
    </lineage>
</organism>